<dbReference type="PANTHER" id="PTHR47036">
    <property type="entry name" value="COBALT-FACTOR III C(17)-METHYLTRANSFERASE-RELATED"/>
    <property type="match status" value="1"/>
</dbReference>
<dbReference type="NCBIfam" id="TIGR01467">
    <property type="entry name" value="cobI_cbiL"/>
    <property type="match status" value="1"/>
</dbReference>
<dbReference type="CDD" id="cd11645">
    <property type="entry name" value="Precorrin_2_C20_MT"/>
    <property type="match status" value="1"/>
</dbReference>
<feature type="domain" description="Tetrapyrrole methylase" evidence="9">
    <location>
        <begin position="283"/>
        <end position="489"/>
    </location>
</feature>
<dbReference type="InterPro" id="IPR000878">
    <property type="entry name" value="4pyrrol_Mease"/>
</dbReference>
<evidence type="ECO:0000256" key="1">
    <source>
        <dbReference type="ARBA" id="ARBA00004953"/>
    </source>
</evidence>
<dbReference type="RefSeq" id="WP_343872704.1">
    <property type="nucleotide sequence ID" value="NZ_BAAAIX010000009.1"/>
</dbReference>
<keyword evidence="4 7" id="KW-0489">Methyltransferase</keyword>
<evidence type="ECO:0000256" key="3">
    <source>
        <dbReference type="ARBA" id="ARBA00022573"/>
    </source>
</evidence>
<dbReference type="InterPro" id="IPR035996">
    <property type="entry name" value="4pyrrol_Methylase_sf"/>
</dbReference>
<dbReference type="SUPFAM" id="SSF53790">
    <property type="entry name" value="Tetrapyrrole methylase"/>
    <property type="match status" value="2"/>
</dbReference>
<keyword evidence="5 7" id="KW-0808">Transferase</keyword>
<gene>
    <name evidence="10" type="ORF">ACFSCS_05485</name>
</gene>
<name>A0ABW4RVJ0_9ACTN</name>
<dbReference type="InterPro" id="IPR012382">
    <property type="entry name" value="CobI/CbiL"/>
</dbReference>
<dbReference type="CDD" id="cd11646">
    <property type="entry name" value="Precorrin_3B_C17_MT"/>
    <property type="match status" value="1"/>
</dbReference>
<keyword evidence="11" id="KW-1185">Reference proteome</keyword>
<dbReference type="Gene3D" id="3.30.950.10">
    <property type="entry name" value="Methyltransferase, Cobalt-precorrin-4 Transmethylase, Domain 2"/>
    <property type="match status" value="2"/>
</dbReference>
<dbReference type="InterPro" id="IPR006364">
    <property type="entry name" value="CobI/CbiL/CobIJ_dom"/>
</dbReference>
<dbReference type="InterPro" id="IPR006363">
    <property type="entry name" value="Cbl_synth_CobJ/CibH_dom"/>
</dbReference>
<dbReference type="PROSITE" id="PS00840">
    <property type="entry name" value="SUMT_2"/>
    <property type="match status" value="1"/>
</dbReference>
<evidence type="ECO:0000256" key="4">
    <source>
        <dbReference type="ARBA" id="ARBA00022603"/>
    </source>
</evidence>
<dbReference type="Gene3D" id="3.40.1010.10">
    <property type="entry name" value="Cobalt-precorrin-4 Transmethylase, Domain 1"/>
    <property type="match status" value="2"/>
</dbReference>
<dbReference type="EC" id="2.1.1.130" evidence="10"/>
<dbReference type="EMBL" id="JBHUFZ010000011">
    <property type="protein sequence ID" value="MFD1889643.1"/>
    <property type="molecule type" value="Genomic_DNA"/>
</dbReference>
<proteinExistence type="inferred from homology"/>
<protein>
    <submittedName>
        <fullName evidence="10">Precorrin-2 C(20)-methyltransferase</fullName>
        <ecNumber evidence="10">2.1.1.130</ecNumber>
    </submittedName>
</protein>
<dbReference type="GO" id="GO:0032259">
    <property type="term" value="P:methylation"/>
    <property type="evidence" value="ECO:0007669"/>
    <property type="project" value="UniProtKB-KW"/>
</dbReference>
<evidence type="ECO:0000259" key="9">
    <source>
        <dbReference type="Pfam" id="PF00590"/>
    </source>
</evidence>
<evidence type="ECO:0000313" key="10">
    <source>
        <dbReference type="EMBL" id="MFD1889643.1"/>
    </source>
</evidence>
<dbReference type="NCBIfam" id="TIGR01466">
    <property type="entry name" value="cobJ_cbiH"/>
    <property type="match status" value="1"/>
</dbReference>
<evidence type="ECO:0000256" key="7">
    <source>
        <dbReference type="RuleBase" id="RU003960"/>
    </source>
</evidence>
<reference evidence="11" key="1">
    <citation type="journal article" date="2019" name="Int. J. Syst. Evol. Microbiol.">
        <title>The Global Catalogue of Microorganisms (GCM) 10K type strain sequencing project: providing services to taxonomists for standard genome sequencing and annotation.</title>
        <authorList>
            <consortium name="The Broad Institute Genomics Platform"/>
            <consortium name="The Broad Institute Genome Sequencing Center for Infectious Disease"/>
            <person name="Wu L."/>
            <person name="Ma J."/>
        </authorList>
    </citation>
    <scope>NUCLEOTIDE SEQUENCE [LARGE SCALE GENOMIC DNA]</scope>
    <source>
        <strain evidence="11">CAIM 431</strain>
    </source>
</reference>
<dbReference type="PANTHER" id="PTHR47036:SF1">
    <property type="entry name" value="COBALT-FACTOR III C(17)-METHYLTRANSFERASE-RELATED"/>
    <property type="match status" value="1"/>
</dbReference>
<sequence length="540" mass="56613">MSGRLHGVGVGPGDPELVTLKAARLIAQADVVAWHHAAGKPSNARRVVADLIPAGVLEEALTYPVTTGATSHRGGYEGAMADFYTEAAERLAVHLAAGRDVVLLAEGDPMLYGSFMYMFDRLADRFEVEVVPGVPAFAAATAAVASPLVRQRDVLSILPGTLPEPELARRLADTDGAIIMKLGRTFPSVRRALESAGRLDGAVYVERASMPEQRWLPVAEVDPATVPYFSLIVVPGDALNGTRSRTAGDSAADAPQASVTTGDRPAAVPGPEASATTDAPAELLVVGLGPGPERWITPEVTEALAGVGHVVGYGSYVNRVPQRPGLVRHASGNTVEVDRAREALELALAGERVAVVSGGDAGIFGMAAAVFEAAEDPRFHRVPIRVLPGVSAVQAVAARAGAPIGADFAVISLSDRLKPWPVVEQRLRHAARADLVLALYNPASRSRTEQIERARLALLEERGPETVVVVGRDVGRSEEELRVTSLGQLDSSTIDMKCLVIVGCEGTRVSPAGVWSPRFVPDDAASSVEAAGVETAGGQR</sequence>
<evidence type="ECO:0000256" key="8">
    <source>
        <dbReference type="SAM" id="MobiDB-lite"/>
    </source>
</evidence>
<organism evidence="10 11">
    <name type="scientific">Luteococcus peritonei</name>
    <dbReference type="NCBI Taxonomy" id="88874"/>
    <lineage>
        <taxon>Bacteria</taxon>
        <taxon>Bacillati</taxon>
        <taxon>Actinomycetota</taxon>
        <taxon>Actinomycetes</taxon>
        <taxon>Propionibacteriales</taxon>
        <taxon>Propionibacteriaceae</taxon>
        <taxon>Luteococcus</taxon>
    </lineage>
</organism>
<dbReference type="NCBIfam" id="NF004647">
    <property type="entry name" value="PRK05990.1"/>
    <property type="match status" value="1"/>
</dbReference>
<feature type="domain" description="Tetrapyrrole methylase" evidence="9">
    <location>
        <begin position="4"/>
        <end position="216"/>
    </location>
</feature>
<dbReference type="InterPro" id="IPR003043">
    <property type="entry name" value="Uropor_MeTrfase_CS"/>
</dbReference>
<dbReference type="Pfam" id="PF00590">
    <property type="entry name" value="TP_methylase"/>
    <property type="match status" value="2"/>
</dbReference>
<dbReference type="InterPro" id="IPR014776">
    <property type="entry name" value="4pyrrole_Mease_sub2"/>
</dbReference>
<evidence type="ECO:0000256" key="6">
    <source>
        <dbReference type="ARBA" id="ARBA00022691"/>
    </source>
</evidence>
<dbReference type="InterPro" id="IPR051810">
    <property type="entry name" value="Precorrin_MeTrfase"/>
</dbReference>
<dbReference type="Proteomes" id="UP001597326">
    <property type="component" value="Unassembled WGS sequence"/>
</dbReference>
<evidence type="ECO:0000313" key="11">
    <source>
        <dbReference type="Proteomes" id="UP001597326"/>
    </source>
</evidence>
<evidence type="ECO:0000256" key="2">
    <source>
        <dbReference type="ARBA" id="ARBA00005879"/>
    </source>
</evidence>
<evidence type="ECO:0000256" key="5">
    <source>
        <dbReference type="ARBA" id="ARBA00022679"/>
    </source>
</evidence>
<keyword evidence="3" id="KW-0169">Cobalamin biosynthesis</keyword>
<accession>A0ABW4RVJ0</accession>
<comment type="caution">
    <text evidence="10">The sequence shown here is derived from an EMBL/GenBank/DDBJ whole genome shotgun (WGS) entry which is preliminary data.</text>
</comment>
<dbReference type="GO" id="GO:0030788">
    <property type="term" value="F:precorrin-2 C20-methyltransferase activity"/>
    <property type="evidence" value="ECO:0007669"/>
    <property type="project" value="UniProtKB-EC"/>
</dbReference>
<keyword evidence="6" id="KW-0949">S-adenosyl-L-methionine</keyword>
<comment type="pathway">
    <text evidence="1">Cofactor biosynthesis; adenosylcobalamin biosynthesis.</text>
</comment>
<feature type="region of interest" description="Disordered" evidence="8">
    <location>
        <begin position="244"/>
        <end position="276"/>
    </location>
</feature>
<dbReference type="InterPro" id="IPR014777">
    <property type="entry name" value="4pyrrole_Mease_sub1"/>
</dbReference>
<comment type="similarity">
    <text evidence="2 7">Belongs to the precorrin methyltransferase family.</text>
</comment>